<dbReference type="Gene3D" id="3.90.740.10">
    <property type="entry name" value="Valyl/Leucyl/Isoleucyl-tRNA synthetase, editing domain"/>
    <property type="match status" value="1"/>
</dbReference>
<evidence type="ECO:0000256" key="4">
    <source>
        <dbReference type="ARBA" id="ARBA00022741"/>
    </source>
</evidence>
<evidence type="ECO:0000256" key="2">
    <source>
        <dbReference type="ARBA" id="ARBA00013165"/>
    </source>
</evidence>
<dbReference type="PANTHER" id="PTHR42765:SF1">
    <property type="entry name" value="ISOLEUCINE--TRNA LIGASE, MITOCHONDRIAL"/>
    <property type="match status" value="1"/>
</dbReference>
<accession>A0A7R8WPP6</accession>
<evidence type="ECO:0000259" key="9">
    <source>
        <dbReference type="Pfam" id="PF00133"/>
    </source>
</evidence>
<dbReference type="InterPro" id="IPR002300">
    <property type="entry name" value="aa-tRNA-synth_Ia"/>
</dbReference>
<dbReference type="AlphaFoldDB" id="A0A7R8WPP6"/>
<dbReference type="EMBL" id="OB674740">
    <property type="protein sequence ID" value="CAD7235810.1"/>
    <property type="molecule type" value="Genomic_DNA"/>
</dbReference>
<dbReference type="InterPro" id="IPR002301">
    <property type="entry name" value="Ile-tRNA-ligase"/>
</dbReference>
<keyword evidence="7" id="KW-0030">Aminoacyl-tRNA synthetase</keyword>
<dbReference type="FunFam" id="3.40.50.620:FF:000305">
    <property type="entry name" value="Isoleucine--tRNA ligase"/>
    <property type="match status" value="1"/>
</dbReference>
<evidence type="ECO:0000256" key="6">
    <source>
        <dbReference type="ARBA" id="ARBA00022917"/>
    </source>
</evidence>
<dbReference type="InterPro" id="IPR014729">
    <property type="entry name" value="Rossmann-like_a/b/a_fold"/>
</dbReference>
<dbReference type="GO" id="GO:0005524">
    <property type="term" value="F:ATP binding"/>
    <property type="evidence" value="ECO:0007669"/>
    <property type="project" value="UniProtKB-KW"/>
</dbReference>
<protein>
    <recommendedName>
        <fullName evidence="2">isoleucine--tRNA ligase</fullName>
        <ecNumber evidence="2">6.1.1.5</ecNumber>
    </recommendedName>
    <alternativeName>
        <fullName evidence="8">Isoleucyl-tRNA synthetase</fullName>
    </alternativeName>
</protein>
<keyword evidence="6" id="KW-0648">Protein biosynthesis</keyword>
<sequence>EEGILDEATEQKWNKLLKFRSEITRALETARREKKIGHPLEAEVFISVPDTWNTFLENQWQTLQEISIVSSLVSFYQAIRVGGDIWILAKERVRPVMEEVGVDSYSVVAEFEASILERRTCVNPLTGGSSLVVLADYVTTDAGTGCVHTAPGHGVDDYQTGLRYDLEILSPIDDEGFYTAEAGPYAGQKVPDVNDAICSKLDELGALVKKIAIQHSYPHCWRCKEPVMYRATPQWFISMEKNELRQKALGAIDRVAWVPSWGRQRIYEMVANRPDWCLSRQRSWGVPITVISCSDCGAIVKDDALNERIDHFFRKEGADAWFTHDVETFLAKDYICSECGAKSFRKENDILDVWFDSGTSHAAVLEQRKELGWPADLYLEGSDQHRGWFNSSLLTSVGTRGTAPFRSVLTHGYVVDGKGMKMSKSVGNVVAPQEVINKYGAEILRLWVASEDYRGDVKVSEEILKQVSDSY</sequence>
<dbReference type="InterPro" id="IPR050081">
    <property type="entry name" value="Ile-tRNA_ligase"/>
</dbReference>
<proteinExistence type="inferred from homology"/>
<name>A0A7R8WPP6_9CRUS</name>
<keyword evidence="5" id="KW-0067">ATP-binding</keyword>
<dbReference type="EC" id="6.1.1.5" evidence="2"/>
<feature type="domain" description="Aminoacyl-tRNA synthetase class Ia" evidence="9">
    <location>
        <begin position="106"/>
        <end position="460"/>
    </location>
</feature>
<evidence type="ECO:0000256" key="8">
    <source>
        <dbReference type="ARBA" id="ARBA00032665"/>
    </source>
</evidence>
<evidence type="ECO:0000313" key="10">
    <source>
        <dbReference type="EMBL" id="CAD7235810.1"/>
    </source>
</evidence>
<keyword evidence="3" id="KW-0436">Ligase</keyword>
<dbReference type="Gene3D" id="3.30.2320.20">
    <property type="entry name" value="Class I aminoacyl-tRNA synthetases (RS)"/>
    <property type="match status" value="1"/>
</dbReference>
<comment type="similarity">
    <text evidence="1">Belongs to the class-I aminoacyl-tRNA synthetase family.</text>
</comment>
<dbReference type="InterPro" id="IPR009008">
    <property type="entry name" value="Val/Leu/Ile-tRNA-synth_edit"/>
</dbReference>
<dbReference type="PANTHER" id="PTHR42765">
    <property type="entry name" value="SOLEUCYL-TRNA SYNTHETASE"/>
    <property type="match status" value="1"/>
</dbReference>
<evidence type="ECO:0000256" key="3">
    <source>
        <dbReference type="ARBA" id="ARBA00022598"/>
    </source>
</evidence>
<dbReference type="OrthoDB" id="10264412at2759"/>
<reference evidence="10" key="1">
    <citation type="submission" date="2020-11" db="EMBL/GenBank/DDBJ databases">
        <authorList>
            <person name="Tran Van P."/>
        </authorList>
    </citation>
    <scope>NUCLEOTIDE SEQUENCE</scope>
</reference>
<dbReference type="GO" id="GO:0006428">
    <property type="term" value="P:isoleucyl-tRNA aminoacylation"/>
    <property type="evidence" value="ECO:0007669"/>
    <property type="project" value="InterPro"/>
</dbReference>
<dbReference type="PRINTS" id="PR00984">
    <property type="entry name" value="TRNASYNTHILE"/>
</dbReference>
<feature type="non-terminal residue" evidence="10">
    <location>
        <position position="471"/>
    </location>
</feature>
<dbReference type="Gene3D" id="3.40.50.620">
    <property type="entry name" value="HUPs"/>
    <property type="match status" value="1"/>
</dbReference>
<feature type="non-terminal residue" evidence="10">
    <location>
        <position position="1"/>
    </location>
</feature>
<dbReference type="Pfam" id="PF00133">
    <property type="entry name" value="tRNA-synt_1"/>
    <property type="match status" value="1"/>
</dbReference>
<evidence type="ECO:0000256" key="5">
    <source>
        <dbReference type="ARBA" id="ARBA00022840"/>
    </source>
</evidence>
<dbReference type="GO" id="GO:0004822">
    <property type="term" value="F:isoleucine-tRNA ligase activity"/>
    <property type="evidence" value="ECO:0007669"/>
    <property type="project" value="UniProtKB-EC"/>
</dbReference>
<dbReference type="SUPFAM" id="SSF50677">
    <property type="entry name" value="ValRS/IleRS/LeuRS editing domain"/>
    <property type="match status" value="1"/>
</dbReference>
<gene>
    <name evidence="10" type="ORF">CTOB1V02_LOCUS13625</name>
</gene>
<keyword evidence="4" id="KW-0547">Nucleotide-binding</keyword>
<evidence type="ECO:0000256" key="7">
    <source>
        <dbReference type="ARBA" id="ARBA00023146"/>
    </source>
</evidence>
<evidence type="ECO:0000256" key="1">
    <source>
        <dbReference type="ARBA" id="ARBA00005594"/>
    </source>
</evidence>
<dbReference type="GO" id="GO:0002161">
    <property type="term" value="F:aminoacyl-tRNA deacylase activity"/>
    <property type="evidence" value="ECO:0007669"/>
    <property type="project" value="InterPro"/>
</dbReference>
<dbReference type="SUPFAM" id="SSF47323">
    <property type="entry name" value="Anticodon-binding domain of a subclass of class I aminoacyl-tRNA synthetases"/>
    <property type="match status" value="1"/>
</dbReference>
<dbReference type="GO" id="GO:0005829">
    <property type="term" value="C:cytosol"/>
    <property type="evidence" value="ECO:0007669"/>
    <property type="project" value="TreeGrafter"/>
</dbReference>
<dbReference type="SUPFAM" id="SSF52374">
    <property type="entry name" value="Nucleotidylyl transferase"/>
    <property type="match status" value="1"/>
</dbReference>
<dbReference type="InterPro" id="IPR009080">
    <property type="entry name" value="tRNAsynth_Ia_anticodon-bd"/>
</dbReference>
<organism evidence="10">
    <name type="scientific">Cyprideis torosa</name>
    <dbReference type="NCBI Taxonomy" id="163714"/>
    <lineage>
        <taxon>Eukaryota</taxon>
        <taxon>Metazoa</taxon>
        <taxon>Ecdysozoa</taxon>
        <taxon>Arthropoda</taxon>
        <taxon>Crustacea</taxon>
        <taxon>Oligostraca</taxon>
        <taxon>Ostracoda</taxon>
        <taxon>Podocopa</taxon>
        <taxon>Podocopida</taxon>
        <taxon>Cytherocopina</taxon>
        <taxon>Cytheroidea</taxon>
        <taxon>Cytherideidae</taxon>
        <taxon>Cyprideis</taxon>
    </lineage>
</organism>